<dbReference type="EMBL" id="OUNR01000016">
    <property type="protein sequence ID" value="SPP65251.1"/>
    <property type="molecule type" value="Genomic_DNA"/>
</dbReference>
<evidence type="ECO:0000259" key="5">
    <source>
        <dbReference type="Pfam" id="PF02777"/>
    </source>
</evidence>
<name>A0A330L7M7_9BACT</name>
<dbReference type="AlphaFoldDB" id="A0A330L7M7"/>
<dbReference type="InParanoid" id="A0A330L7M7"/>
<keyword evidence="3" id="KW-0479">Metal-binding</keyword>
<dbReference type="InterPro" id="IPR019832">
    <property type="entry name" value="Mn/Fe_SOD_C"/>
</dbReference>
<dbReference type="InterPro" id="IPR036324">
    <property type="entry name" value="Mn/Fe_SOD_N_sf"/>
</dbReference>
<dbReference type="Pfam" id="PF02777">
    <property type="entry name" value="Sod_Fe_C"/>
    <property type="match status" value="1"/>
</dbReference>
<evidence type="ECO:0000256" key="4">
    <source>
        <dbReference type="ARBA" id="ARBA00023002"/>
    </source>
</evidence>
<evidence type="ECO:0000256" key="2">
    <source>
        <dbReference type="ARBA" id="ARBA00012682"/>
    </source>
</evidence>
<organism evidence="6 7">
    <name type="scientific">Nitrospira lenta</name>
    <dbReference type="NCBI Taxonomy" id="1436998"/>
    <lineage>
        <taxon>Bacteria</taxon>
        <taxon>Pseudomonadati</taxon>
        <taxon>Nitrospirota</taxon>
        <taxon>Nitrospiria</taxon>
        <taxon>Nitrospirales</taxon>
        <taxon>Nitrospiraceae</taxon>
        <taxon>Nitrospira</taxon>
    </lineage>
</organism>
<dbReference type="FunCoup" id="A0A330L7M7">
    <property type="interactions" value="477"/>
</dbReference>
<sequence length="210" mass="24587">MYRVKKFDDLKGLRDFSNQLLQNHLALYQGYVKNTNQLAAHLIHLVKLGKADTMEYAEMKRRFGWEFNGMRLHELYFENLTKRPVPLRKESPLYEKVWQEFGDYSTWERGFRSVGGMRGIGWVVLTRDPETGRLFNVWLDEHDAGFLVGSTPLLVMDVFEHAYLQEFGMNRTAYVQAFMRAIAWPVVERRFEAALPPPRPATAVIKRRAS</sequence>
<accession>A0A330L7M7</accession>
<dbReference type="RefSeq" id="WP_121989562.1">
    <property type="nucleotide sequence ID" value="NZ_OUNR01000016.1"/>
</dbReference>
<dbReference type="PANTHER" id="PTHR11404:SF6">
    <property type="entry name" value="SUPEROXIDE DISMUTASE [MN], MITOCHONDRIAL"/>
    <property type="match status" value="1"/>
</dbReference>
<proteinExistence type="inferred from homology"/>
<dbReference type="Gene3D" id="3.55.40.20">
    <property type="entry name" value="Iron/manganese superoxide dismutase, C-terminal domain"/>
    <property type="match status" value="1"/>
</dbReference>
<reference evidence="7" key="1">
    <citation type="submission" date="2018-04" db="EMBL/GenBank/DDBJ databases">
        <authorList>
            <person name="Lucker S."/>
            <person name="Sakoula D."/>
        </authorList>
    </citation>
    <scope>NUCLEOTIDE SEQUENCE [LARGE SCALE GENOMIC DNA]</scope>
</reference>
<dbReference type="GO" id="GO:0004784">
    <property type="term" value="F:superoxide dismutase activity"/>
    <property type="evidence" value="ECO:0007669"/>
    <property type="project" value="UniProtKB-EC"/>
</dbReference>
<comment type="similarity">
    <text evidence="1">Belongs to the iron/manganese superoxide dismutase family.</text>
</comment>
<evidence type="ECO:0000256" key="3">
    <source>
        <dbReference type="ARBA" id="ARBA00022723"/>
    </source>
</evidence>
<evidence type="ECO:0000313" key="7">
    <source>
        <dbReference type="Proteomes" id="UP000248168"/>
    </source>
</evidence>
<feature type="domain" description="Manganese/iron superoxide dismutase C-terminal" evidence="5">
    <location>
        <begin position="91"/>
        <end position="190"/>
    </location>
</feature>
<gene>
    <name evidence="6" type="ORF">NITLEN_30165</name>
</gene>
<dbReference type="GO" id="GO:0046872">
    <property type="term" value="F:metal ion binding"/>
    <property type="evidence" value="ECO:0007669"/>
    <property type="project" value="UniProtKB-KW"/>
</dbReference>
<protein>
    <recommendedName>
        <fullName evidence="2">superoxide dismutase</fullName>
        <ecNumber evidence="2">1.15.1.1</ecNumber>
    </recommendedName>
</protein>
<evidence type="ECO:0000313" key="6">
    <source>
        <dbReference type="EMBL" id="SPP65251.1"/>
    </source>
</evidence>
<keyword evidence="7" id="KW-1185">Reference proteome</keyword>
<dbReference type="InterPro" id="IPR036314">
    <property type="entry name" value="SOD_C_sf"/>
</dbReference>
<dbReference type="EC" id="1.15.1.1" evidence="2"/>
<evidence type="ECO:0000256" key="1">
    <source>
        <dbReference type="ARBA" id="ARBA00008714"/>
    </source>
</evidence>
<dbReference type="SUPFAM" id="SSF54719">
    <property type="entry name" value="Fe,Mn superoxide dismutase (SOD), C-terminal domain"/>
    <property type="match status" value="1"/>
</dbReference>
<dbReference type="OrthoDB" id="9803125at2"/>
<dbReference type="InterPro" id="IPR050265">
    <property type="entry name" value="Fe/Mn_Superoxide_Dismutase"/>
</dbReference>
<dbReference type="PANTHER" id="PTHR11404">
    <property type="entry name" value="SUPEROXIDE DISMUTASE 2"/>
    <property type="match status" value="1"/>
</dbReference>
<keyword evidence="4" id="KW-0560">Oxidoreductase</keyword>
<dbReference type="SUPFAM" id="SSF46609">
    <property type="entry name" value="Fe,Mn superoxide dismutase (SOD), N-terminal domain"/>
    <property type="match status" value="1"/>
</dbReference>
<dbReference type="Proteomes" id="UP000248168">
    <property type="component" value="Unassembled WGS sequence"/>
</dbReference>